<dbReference type="EMBL" id="JASDAP010000032">
    <property type="protein sequence ID" value="KAK1876189.1"/>
    <property type="molecule type" value="Genomic_DNA"/>
</dbReference>
<dbReference type="Proteomes" id="UP001228049">
    <property type="component" value="Unassembled WGS sequence"/>
</dbReference>
<comment type="caution">
    <text evidence="2">The sequence shown here is derived from an EMBL/GenBank/DDBJ whole genome shotgun (WGS) entry which is preliminary data.</text>
</comment>
<keyword evidence="3" id="KW-1185">Reference proteome</keyword>
<gene>
    <name evidence="2" type="ORF">KUDE01_015477</name>
</gene>
<sequence>MGKSQRSCDSFVEHQDENSDHPQQEPRIQDHTHSQVVGFSVKQARQLIGCMSFGIGSLVSSSQLITGWFYLLGEEFGRSKHLRVTSQRSRPMRSQEEVQVNLVLYGGISPQRGSVFYGDQFSKGISPLRGSVLYGDQFSKGISSLRGSVLYGDQSSVL</sequence>
<accession>A0AAD9B4S9</accession>
<feature type="region of interest" description="Disordered" evidence="1">
    <location>
        <begin position="1"/>
        <end position="32"/>
    </location>
</feature>
<organism evidence="2 3">
    <name type="scientific">Dissostichus eleginoides</name>
    <name type="common">Patagonian toothfish</name>
    <name type="synonym">Dissostichus amissus</name>
    <dbReference type="NCBI Taxonomy" id="100907"/>
    <lineage>
        <taxon>Eukaryota</taxon>
        <taxon>Metazoa</taxon>
        <taxon>Chordata</taxon>
        <taxon>Craniata</taxon>
        <taxon>Vertebrata</taxon>
        <taxon>Euteleostomi</taxon>
        <taxon>Actinopterygii</taxon>
        <taxon>Neopterygii</taxon>
        <taxon>Teleostei</taxon>
        <taxon>Neoteleostei</taxon>
        <taxon>Acanthomorphata</taxon>
        <taxon>Eupercaria</taxon>
        <taxon>Perciformes</taxon>
        <taxon>Notothenioidei</taxon>
        <taxon>Nototheniidae</taxon>
        <taxon>Dissostichus</taxon>
    </lineage>
</organism>
<protein>
    <submittedName>
        <fullName evidence="2">Regulator of G-protein signaling 3</fullName>
    </submittedName>
</protein>
<dbReference type="AlphaFoldDB" id="A0AAD9B4S9"/>
<evidence type="ECO:0000313" key="2">
    <source>
        <dbReference type="EMBL" id="KAK1876189.1"/>
    </source>
</evidence>
<evidence type="ECO:0000313" key="3">
    <source>
        <dbReference type="Proteomes" id="UP001228049"/>
    </source>
</evidence>
<reference evidence="2" key="1">
    <citation type="submission" date="2023-04" db="EMBL/GenBank/DDBJ databases">
        <title>Chromosome-level genome of Chaenocephalus aceratus.</title>
        <authorList>
            <person name="Park H."/>
        </authorList>
    </citation>
    <scope>NUCLEOTIDE SEQUENCE</scope>
    <source>
        <strain evidence="2">DE</strain>
        <tissue evidence="2">Muscle</tissue>
    </source>
</reference>
<proteinExistence type="predicted"/>
<evidence type="ECO:0000256" key="1">
    <source>
        <dbReference type="SAM" id="MobiDB-lite"/>
    </source>
</evidence>
<feature type="compositionally biased region" description="Basic and acidic residues" evidence="1">
    <location>
        <begin position="11"/>
        <end position="32"/>
    </location>
</feature>
<name>A0AAD9B4S9_DISEL</name>